<keyword evidence="4" id="KW-0520">NAD</keyword>
<dbReference type="EMBL" id="JANUCP010000005">
    <property type="protein sequence ID" value="MCS3920213.1"/>
    <property type="molecule type" value="Genomic_DNA"/>
</dbReference>
<dbReference type="PANTHER" id="PTHR43485:SF1">
    <property type="entry name" value="FORMATE HYDROGENLYASE SUBUNIT 5-RELATED"/>
    <property type="match status" value="1"/>
</dbReference>
<dbReference type="PANTHER" id="PTHR43485">
    <property type="entry name" value="HYDROGENASE-4 COMPONENT G"/>
    <property type="match status" value="1"/>
</dbReference>
<evidence type="ECO:0000313" key="7">
    <source>
        <dbReference type="EMBL" id="MCS3920213.1"/>
    </source>
</evidence>
<protein>
    <submittedName>
        <fullName evidence="7">Ni,Fe-hydrogenase III large subunit/Ni,Fe-hydrogenase III component G</fullName>
    </submittedName>
</protein>
<dbReference type="SUPFAM" id="SSF56762">
    <property type="entry name" value="HydB/Nqo4-like"/>
    <property type="match status" value="1"/>
</dbReference>
<keyword evidence="2" id="KW-0813">Transport</keyword>
<evidence type="ECO:0000313" key="8">
    <source>
        <dbReference type="Proteomes" id="UP001204798"/>
    </source>
</evidence>
<dbReference type="Gene3D" id="1.10.645.10">
    <property type="entry name" value="Cytochrome-c3 Hydrogenase, chain B"/>
    <property type="match status" value="1"/>
</dbReference>
<keyword evidence="3" id="KW-0560">Oxidoreductase</keyword>
<evidence type="ECO:0000256" key="2">
    <source>
        <dbReference type="ARBA" id="ARBA00022448"/>
    </source>
</evidence>
<name>A0ABT2EQH3_9BACT</name>
<comment type="caution">
    <text evidence="7">The sequence shown here is derived from an EMBL/GenBank/DDBJ whole genome shotgun (WGS) entry which is preliminary data.</text>
</comment>
<gene>
    <name evidence="7" type="ORF">M2350_002642</name>
</gene>
<reference evidence="7 8" key="1">
    <citation type="submission" date="2022-08" db="EMBL/GenBank/DDBJ databases">
        <title>Bacterial and archaeal communities from various locations to study Microbial Dark Matter (Phase II).</title>
        <authorList>
            <person name="Stepanauskas R."/>
        </authorList>
    </citation>
    <scope>NUCLEOTIDE SEQUENCE [LARGE SCALE GENOMIC DNA]</scope>
    <source>
        <strain evidence="7 8">PD1</strain>
    </source>
</reference>
<evidence type="ECO:0000256" key="4">
    <source>
        <dbReference type="ARBA" id="ARBA00023027"/>
    </source>
</evidence>
<dbReference type="InterPro" id="IPR020396">
    <property type="entry name" value="NADH_UbQ_OxRdtase_CS"/>
</dbReference>
<evidence type="ECO:0000256" key="3">
    <source>
        <dbReference type="ARBA" id="ARBA00023002"/>
    </source>
</evidence>
<dbReference type="InterPro" id="IPR037232">
    <property type="entry name" value="NADH_quin_OxRdtase_su_C/D-like"/>
</dbReference>
<dbReference type="InterPro" id="IPR001268">
    <property type="entry name" value="NADH_UbQ_OxRdtase_30kDa_su"/>
</dbReference>
<dbReference type="InterPro" id="IPR052197">
    <property type="entry name" value="ComplexI_49kDa-like"/>
</dbReference>
<proteinExistence type="predicted"/>
<feature type="domain" description="NADH:ubiquinone oxidoreductase 30kDa subunit" evidence="5">
    <location>
        <begin position="39"/>
        <end position="159"/>
    </location>
</feature>
<feature type="domain" description="NADH-quinone oxidoreductase subunit D" evidence="6">
    <location>
        <begin position="295"/>
        <end position="473"/>
    </location>
</feature>
<dbReference type="InterPro" id="IPR029014">
    <property type="entry name" value="NiFe-Hase_large"/>
</dbReference>
<evidence type="ECO:0000259" key="5">
    <source>
        <dbReference type="Pfam" id="PF00329"/>
    </source>
</evidence>
<dbReference type="SUPFAM" id="SSF143243">
    <property type="entry name" value="Nqo5-like"/>
    <property type="match status" value="1"/>
</dbReference>
<dbReference type="RefSeq" id="WP_259098552.1">
    <property type="nucleotide sequence ID" value="NZ_CP130454.1"/>
</dbReference>
<evidence type="ECO:0000256" key="1">
    <source>
        <dbReference type="ARBA" id="ARBA00004202"/>
    </source>
</evidence>
<dbReference type="Proteomes" id="UP001204798">
    <property type="component" value="Unassembled WGS sequence"/>
</dbReference>
<dbReference type="Pfam" id="PF00329">
    <property type="entry name" value="Complex1_30kDa"/>
    <property type="match status" value="1"/>
</dbReference>
<dbReference type="Gene3D" id="3.30.460.80">
    <property type="entry name" value="NADH:ubiquinone oxidoreductase, 30kDa subunit"/>
    <property type="match status" value="1"/>
</dbReference>
<comment type="subcellular location">
    <subcellularLocation>
        <location evidence="1">Cell membrane</location>
        <topology evidence="1">Peripheral membrane protein</topology>
    </subcellularLocation>
</comment>
<sequence>MVTIERSTEQINQVVAALRERIGDKVLGFEQPTPHRLYVTVAPEAVVAAADTLFNDLGARYVISAGVDKRPLNGGFEVLHFFAFDQANVRCALVIPLKGDPPKIQSITPIIPGAGWAEREFKDLLGIIPEGHPDPRPLVLPDGFPEGLYPLRKDYPYDYKPPLDPNKTFPFKEPPEGTTVVTVGPFFPVLEEPSQWRVFLDGEVVVGCDYRGFYNHRAIEKLGDSALTYNQIPLLAERICGICGCVHSTSYCQAVEEAAGIEVPLRAKVIRTLILELERVHSHLLWLGLACHILGFDYVFMQSWRIREPVMWLAEYLTGNRKHFAINLVGGVRRDIVKEQHPRILEVMDKVERETKELADTLLNDMPLLARLKGVGIFTPEEVRLTGAVGPTARGSGVAIDARKDHPYAAYDMVEFDVVTHDGCDNLARTLVRVGETFESIKIIRQCVKLLQELPEGDLMAELPEEIPPYRHGMHAVEAPRGEVFHYVLTGENNRPYRWRVRAPSYQNIQAVPVMFKPGTTIADVPITLGSVDPCFSCTERMEIVDVRSGETKVLTEQELYQLSRQKTKELRNKNAQ</sequence>
<dbReference type="InterPro" id="IPR001135">
    <property type="entry name" value="NADH_Q_OxRdtase_suD"/>
</dbReference>
<dbReference type="Pfam" id="PF00346">
    <property type="entry name" value="Complex1_49kDa"/>
    <property type="match status" value="1"/>
</dbReference>
<evidence type="ECO:0000259" key="6">
    <source>
        <dbReference type="Pfam" id="PF00346"/>
    </source>
</evidence>
<dbReference type="PROSITE" id="PS00542">
    <property type="entry name" value="COMPLEX1_30K"/>
    <property type="match status" value="1"/>
</dbReference>
<accession>A0ABT2EQH3</accession>
<organism evidence="7 8">
    <name type="scientific">Candidatus Fervidibacter sacchari</name>
    <dbReference type="NCBI Taxonomy" id="1448929"/>
    <lineage>
        <taxon>Bacteria</taxon>
        <taxon>Candidatus Fervidibacterota</taxon>
        <taxon>Candidatus Fervidibacter</taxon>
    </lineage>
</organism>
<keyword evidence="8" id="KW-1185">Reference proteome</keyword>